<comment type="caution">
    <text evidence="13">The sequence shown here is derived from an EMBL/GenBank/DDBJ whole genome shotgun (WGS) entry which is preliminary data.</text>
</comment>
<evidence type="ECO:0000256" key="11">
    <source>
        <dbReference type="HAMAP-Rule" id="MF_00004"/>
    </source>
</evidence>
<keyword evidence="9 11" id="KW-0808">Transferase</keyword>
<keyword evidence="7 11" id="KW-0963">Cytoplasm</keyword>
<dbReference type="RefSeq" id="WP_115923161.1">
    <property type="nucleotide sequence ID" value="NZ_QTUA01000001.1"/>
</dbReference>
<organism evidence="13 14">
    <name type="scientific">Calidifontibacter indicus</name>
    <dbReference type="NCBI Taxonomy" id="419650"/>
    <lineage>
        <taxon>Bacteria</taxon>
        <taxon>Bacillati</taxon>
        <taxon>Actinomycetota</taxon>
        <taxon>Actinomycetes</taxon>
        <taxon>Micrococcales</taxon>
        <taxon>Dermacoccaceae</taxon>
        <taxon>Calidifontibacter</taxon>
    </lineage>
</organism>
<evidence type="ECO:0000256" key="4">
    <source>
        <dbReference type="ARBA" id="ARBA00004659"/>
    </source>
</evidence>
<dbReference type="GO" id="GO:0003999">
    <property type="term" value="F:adenine phosphoribosyltransferase activity"/>
    <property type="evidence" value="ECO:0007669"/>
    <property type="project" value="UniProtKB-UniRule"/>
</dbReference>
<dbReference type="GO" id="GO:0005737">
    <property type="term" value="C:cytoplasm"/>
    <property type="evidence" value="ECO:0007669"/>
    <property type="project" value="UniProtKB-SubCell"/>
</dbReference>
<dbReference type="InterPro" id="IPR029057">
    <property type="entry name" value="PRTase-like"/>
</dbReference>
<evidence type="ECO:0000256" key="9">
    <source>
        <dbReference type="ARBA" id="ARBA00022679"/>
    </source>
</evidence>
<comment type="subunit">
    <text evidence="11">Homodimer.</text>
</comment>
<evidence type="ECO:0000259" key="12">
    <source>
        <dbReference type="Pfam" id="PF00156"/>
    </source>
</evidence>
<accession>A0A3D9UTJ5</accession>
<dbReference type="GO" id="GO:0006168">
    <property type="term" value="P:adenine salvage"/>
    <property type="evidence" value="ECO:0007669"/>
    <property type="project" value="InterPro"/>
</dbReference>
<dbReference type="NCBIfam" id="TIGR01090">
    <property type="entry name" value="apt"/>
    <property type="match status" value="1"/>
</dbReference>
<evidence type="ECO:0000256" key="8">
    <source>
        <dbReference type="ARBA" id="ARBA00022676"/>
    </source>
</evidence>
<comment type="function">
    <text evidence="2 11">Catalyzes a salvage reaction resulting in the formation of AMP, that is energically less costly than de novo synthesis.</text>
</comment>
<name>A0A3D9UTJ5_9MICO</name>
<evidence type="ECO:0000256" key="1">
    <source>
        <dbReference type="ARBA" id="ARBA00000868"/>
    </source>
</evidence>
<dbReference type="Proteomes" id="UP000256253">
    <property type="component" value="Unassembled WGS sequence"/>
</dbReference>
<dbReference type="Pfam" id="PF00156">
    <property type="entry name" value="Pribosyltran"/>
    <property type="match status" value="1"/>
</dbReference>
<comment type="subcellular location">
    <subcellularLocation>
        <location evidence="3 11">Cytoplasm</location>
    </subcellularLocation>
</comment>
<evidence type="ECO:0000313" key="14">
    <source>
        <dbReference type="Proteomes" id="UP000256253"/>
    </source>
</evidence>
<dbReference type="GO" id="GO:0002055">
    <property type="term" value="F:adenine binding"/>
    <property type="evidence" value="ECO:0007669"/>
    <property type="project" value="TreeGrafter"/>
</dbReference>
<dbReference type="UniPathway" id="UPA00588">
    <property type="reaction ID" value="UER00646"/>
</dbReference>
<proteinExistence type="inferred from homology"/>
<dbReference type="PANTHER" id="PTHR32315:SF3">
    <property type="entry name" value="ADENINE PHOSPHORIBOSYLTRANSFERASE"/>
    <property type="match status" value="1"/>
</dbReference>
<dbReference type="PANTHER" id="PTHR32315">
    <property type="entry name" value="ADENINE PHOSPHORIBOSYLTRANSFERASE"/>
    <property type="match status" value="1"/>
</dbReference>
<dbReference type="SUPFAM" id="SSF53271">
    <property type="entry name" value="PRTase-like"/>
    <property type="match status" value="1"/>
</dbReference>
<dbReference type="InterPro" id="IPR000836">
    <property type="entry name" value="PRTase_dom"/>
</dbReference>
<comment type="similarity">
    <text evidence="5 11">Belongs to the purine/pyrimidine phosphoribosyltransferase family.</text>
</comment>
<dbReference type="NCBIfam" id="NF002634">
    <property type="entry name" value="PRK02304.1-3"/>
    <property type="match status" value="1"/>
</dbReference>
<gene>
    <name evidence="11" type="primary">apt</name>
    <name evidence="13" type="ORF">DFJ65_2356</name>
</gene>
<keyword evidence="14" id="KW-1185">Reference proteome</keyword>
<dbReference type="EMBL" id="QTUA01000001">
    <property type="protein sequence ID" value="REF31300.1"/>
    <property type="molecule type" value="Genomic_DNA"/>
</dbReference>
<dbReference type="OrthoDB" id="9803963at2"/>
<evidence type="ECO:0000313" key="13">
    <source>
        <dbReference type="EMBL" id="REF31300.1"/>
    </source>
</evidence>
<protein>
    <recommendedName>
        <fullName evidence="6 11">Adenine phosphoribosyltransferase</fullName>
        <shortName evidence="11">APRT</shortName>
        <ecNumber evidence="6 11">2.4.2.7</ecNumber>
    </recommendedName>
</protein>
<evidence type="ECO:0000256" key="3">
    <source>
        <dbReference type="ARBA" id="ARBA00004496"/>
    </source>
</evidence>
<evidence type="ECO:0000256" key="10">
    <source>
        <dbReference type="ARBA" id="ARBA00022726"/>
    </source>
</evidence>
<reference evidence="13 14" key="1">
    <citation type="submission" date="2018-08" db="EMBL/GenBank/DDBJ databases">
        <title>Sequencing the genomes of 1000 actinobacteria strains.</title>
        <authorList>
            <person name="Klenk H.-P."/>
        </authorList>
    </citation>
    <scope>NUCLEOTIDE SEQUENCE [LARGE SCALE GENOMIC DNA]</scope>
    <source>
        <strain evidence="13 14">DSM 22967</strain>
    </source>
</reference>
<dbReference type="FunFam" id="3.40.50.2020:FF:000021">
    <property type="entry name" value="Adenine phosphoribosyltransferase"/>
    <property type="match status" value="1"/>
</dbReference>
<dbReference type="EC" id="2.4.2.7" evidence="6 11"/>
<dbReference type="NCBIfam" id="NF002636">
    <property type="entry name" value="PRK02304.1-5"/>
    <property type="match status" value="1"/>
</dbReference>
<feature type="domain" description="Phosphoribosyltransferase" evidence="12">
    <location>
        <begin position="56"/>
        <end position="156"/>
    </location>
</feature>
<dbReference type="GO" id="GO:0044209">
    <property type="term" value="P:AMP salvage"/>
    <property type="evidence" value="ECO:0007669"/>
    <property type="project" value="UniProtKB-UniRule"/>
</dbReference>
<evidence type="ECO:0000256" key="6">
    <source>
        <dbReference type="ARBA" id="ARBA00011893"/>
    </source>
</evidence>
<dbReference type="HAMAP" id="MF_00004">
    <property type="entry name" value="Aden_phosphoribosyltr"/>
    <property type="match status" value="1"/>
</dbReference>
<evidence type="ECO:0000256" key="7">
    <source>
        <dbReference type="ARBA" id="ARBA00022490"/>
    </source>
</evidence>
<comment type="catalytic activity">
    <reaction evidence="1 11">
        <text>AMP + diphosphate = 5-phospho-alpha-D-ribose 1-diphosphate + adenine</text>
        <dbReference type="Rhea" id="RHEA:16609"/>
        <dbReference type="ChEBI" id="CHEBI:16708"/>
        <dbReference type="ChEBI" id="CHEBI:33019"/>
        <dbReference type="ChEBI" id="CHEBI:58017"/>
        <dbReference type="ChEBI" id="CHEBI:456215"/>
        <dbReference type="EC" id="2.4.2.7"/>
    </reaction>
</comment>
<keyword evidence="10 11" id="KW-0660">Purine salvage</keyword>
<sequence length="182" mass="19102">MSGGTGSDVTTDIQQLLLSRVHDIPDFPKPGVLFKDLNPLFADAAAFAAVLDHIASRWEGKVDMVGGIEARGFIVGTPLAQRMGVGFLPVRKAGKLPGETISQTYDLEYGTATVEVAKDACRGKRVLLVDDVLATGGTASATAQLLQRAGAEVAGLEFLLEVAFLQGRALLADHEISVVAQA</sequence>
<dbReference type="InterPro" id="IPR050054">
    <property type="entry name" value="UPRTase/APRTase"/>
</dbReference>
<dbReference type="Gene3D" id="3.40.50.2020">
    <property type="match status" value="1"/>
</dbReference>
<dbReference type="InterPro" id="IPR005764">
    <property type="entry name" value="Ade_phspho_trans"/>
</dbReference>
<evidence type="ECO:0000256" key="2">
    <source>
        <dbReference type="ARBA" id="ARBA00003968"/>
    </source>
</evidence>
<comment type="pathway">
    <text evidence="4 11">Purine metabolism; AMP biosynthesis via salvage pathway; AMP from adenine: step 1/1.</text>
</comment>
<dbReference type="CDD" id="cd06223">
    <property type="entry name" value="PRTases_typeI"/>
    <property type="match status" value="1"/>
</dbReference>
<keyword evidence="8 11" id="KW-0328">Glycosyltransferase</keyword>
<evidence type="ECO:0000256" key="5">
    <source>
        <dbReference type="ARBA" id="ARBA00008391"/>
    </source>
</evidence>
<dbReference type="AlphaFoldDB" id="A0A3D9UTJ5"/>
<dbReference type="GO" id="GO:0006166">
    <property type="term" value="P:purine ribonucleoside salvage"/>
    <property type="evidence" value="ECO:0007669"/>
    <property type="project" value="UniProtKB-UniRule"/>
</dbReference>
<dbReference type="GO" id="GO:0016208">
    <property type="term" value="F:AMP binding"/>
    <property type="evidence" value="ECO:0007669"/>
    <property type="project" value="TreeGrafter"/>
</dbReference>